<dbReference type="Proteomes" id="UP000823964">
    <property type="component" value="Unassembled WGS sequence"/>
</dbReference>
<dbReference type="Gene3D" id="2.30.110.10">
    <property type="entry name" value="Electron Transport, Fmn-binding Protein, Chain A"/>
    <property type="match status" value="1"/>
</dbReference>
<evidence type="ECO:0000313" key="2">
    <source>
        <dbReference type="Proteomes" id="UP000823964"/>
    </source>
</evidence>
<reference evidence="1" key="2">
    <citation type="submission" date="2021-04" db="EMBL/GenBank/DDBJ databases">
        <authorList>
            <person name="Gilroy R."/>
        </authorList>
    </citation>
    <scope>NUCLEOTIDE SEQUENCE</scope>
    <source>
        <strain evidence="1">14975</strain>
    </source>
</reference>
<dbReference type="InterPro" id="IPR012349">
    <property type="entry name" value="Split_barrel_FMN-bd"/>
</dbReference>
<protein>
    <submittedName>
        <fullName evidence="1">Pyridoxamine 5'-phosphate oxidase family protein</fullName>
    </submittedName>
</protein>
<dbReference type="Pfam" id="PF12900">
    <property type="entry name" value="Pyridox_ox_2"/>
    <property type="match status" value="1"/>
</dbReference>
<reference evidence="1" key="1">
    <citation type="journal article" date="2021" name="PeerJ">
        <title>Extensive microbial diversity within the chicken gut microbiome revealed by metagenomics and culture.</title>
        <authorList>
            <person name="Gilroy R."/>
            <person name="Ravi A."/>
            <person name="Getino M."/>
            <person name="Pursley I."/>
            <person name="Horton D.L."/>
            <person name="Alikhan N.F."/>
            <person name="Baker D."/>
            <person name="Gharbi K."/>
            <person name="Hall N."/>
            <person name="Watson M."/>
            <person name="Adriaenssens E.M."/>
            <person name="Foster-Nyarko E."/>
            <person name="Jarju S."/>
            <person name="Secka A."/>
            <person name="Antonio M."/>
            <person name="Oren A."/>
            <person name="Chaudhuri R.R."/>
            <person name="La Ragione R."/>
            <person name="Hildebrand F."/>
            <person name="Pallen M.J."/>
        </authorList>
    </citation>
    <scope>NUCLEOTIDE SEQUENCE</scope>
    <source>
        <strain evidence="1">14975</strain>
    </source>
</reference>
<evidence type="ECO:0000313" key="1">
    <source>
        <dbReference type="EMBL" id="HIX19659.1"/>
    </source>
</evidence>
<accession>A0A9D1VB03</accession>
<comment type="caution">
    <text evidence="1">The sequence shown here is derived from an EMBL/GenBank/DDBJ whole genome shotgun (WGS) entry which is preliminary data.</text>
</comment>
<organism evidence="1 2">
    <name type="scientific">Candidatus Akkermansia intestinigallinarum</name>
    <dbReference type="NCBI Taxonomy" id="2838431"/>
    <lineage>
        <taxon>Bacteria</taxon>
        <taxon>Pseudomonadati</taxon>
        <taxon>Verrucomicrobiota</taxon>
        <taxon>Verrucomicrobiia</taxon>
        <taxon>Verrucomicrobiales</taxon>
        <taxon>Akkermansiaceae</taxon>
        <taxon>Akkermansia</taxon>
    </lineage>
</organism>
<gene>
    <name evidence="1" type="ORF">H9862_03540</name>
</gene>
<proteinExistence type="predicted"/>
<name>A0A9D1VB03_9BACT</name>
<dbReference type="PANTHER" id="PTHR34071:SF2">
    <property type="entry name" value="FLAVIN-NUCLEOTIDE-BINDING PROTEIN"/>
    <property type="match status" value="1"/>
</dbReference>
<dbReference type="PANTHER" id="PTHR34071">
    <property type="entry name" value="5-NITROIMIDAZOLE ANTIBIOTICS RESISTANCE PROTEIN, NIMA-FAMILY-RELATED PROTEIN-RELATED"/>
    <property type="match status" value="1"/>
</dbReference>
<dbReference type="InterPro" id="IPR024747">
    <property type="entry name" value="Pyridox_Oxase-rel"/>
</dbReference>
<sequence>MRRGEREVRDRQRLLEVLEACDCLRLAMADVDAPYIVPVNFGWEEREGQLWLYFHGAREGRKAELLGRNPHVGFEADCAHELVEGAVACRYSYRYASVIGVGTVHFAESDDEKRCGLSRIMAHYAPGRVFEFPEAALARVGVGCLCVERISCKEHASSAAVGASPGSGSRV</sequence>
<dbReference type="SUPFAM" id="SSF50475">
    <property type="entry name" value="FMN-binding split barrel"/>
    <property type="match status" value="1"/>
</dbReference>
<dbReference type="EMBL" id="DXFQ01000057">
    <property type="protein sequence ID" value="HIX19659.1"/>
    <property type="molecule type" value="Genomic_DNA"/>
</dbReference>
<dbReference type="AlphaFoldDB" id="A0A9D1VB03"/>